<protein>
    <submittedName>
        <fullName evidence="2">Uncharacterized protein</fullName>
    </submittedName>
</protein>
<dbReference type="GO" id="GO:0008810">
    <property type="term" value="F:cellulase activity"/>
    <property type="evidence" value="ECO:0007669"/>
    <property type="project" value="InterPro"/>
</dbReference>
<gene>
    <name evidence="2" type="ORF">B0T10DRAFT_563740</name>
</gene>
<comment type="similarity">
    <text evidence="1">Belongs to the glycosyl hydrolase 12 (cellulase H) family.</text>
</comment>
<name>A0A9P9AMY5_9HYPO</name>
<dbReference type="OrthoDB" id="89349at2759"/>
<accession>A0A9P9AMY5</accession>
<comment type="caution">
    <text evidence="2">The sequence shown here is derived from an EMBL/GenBank/DDBJ whole genome shotgun (WGS) entry which is preliminary data.</text>
</comment>
<keyword evidence="3" id="KW-1185">Reference proteome</keyword>
<sequence length="136" mass="14886">MLPNTFEPLNKRVTYNGRAKTHAGNTLSARTNPWSSRYYTGHGLVANVACYVFTSSTDGGDYEHEFLIWLNARDGAGPISATGSSISTVMLTDNKQELWQGTNLKMPVFSFGPRALFRVSKETPWTLSATSSTTGT</sequence>
<dbReference type="InterPro" id="IPR013320">
    <property type="entry name" value="ConA-like_dom_sf"/>
</dbReference>
<dbReference type="SUPFAM" id="SSF49899">
    <property type="entry name" value="Concanavalin A-like lectins/glucanases"/>
    <property type="match status" value="1"/>
</dbReference>
<reference evidence="2 3" key="1">
    <citation type="journal article" date="2021" name="Nat. Commun.">
        <title>Genetic determinants of endophytism in the Arabidopsis root mycobiome.</title>
        <authorList>
            <person name="Mesny F."/>
            <person name="Miyauchi S."/>
            <person name="Thiergart T."/>
            <person name="Pickel B."/>
            <person name="Atanasova L."/>
            <person name="Karlsson M."/>
            <person name="Huettel B."/>
            <person name="Barry K.W."/>
            <person name="Haridas S."/>
            <person name="Chen C."/>
            <person name="Bauer D."/>
            <person name="Andreopoulos W."/>
            <person name="Pangilinan J."/>
            <person name="LaButti K."/>
            <person name="Riley R."/>
            <person name="Lipzen A."/>
            <person name="Clum A."/>
            <person name="Drula E."/>
            <person name="Henrissat B."/>
            <person name="Kohler A."/>
            <person name="Grigoriev I.V."/>
            <person name="Martin F.M."/>
            <person name="Hacquard S."/>
        </authorList>
    </citation>
    <scope>NUCLEOTIDE SEQUENCE [LARGE SCALE GENOMIC DNA]</scope>
    <source>
        <strain evidence="2 3">MPI-CAGE-CH-0241</strain>
    </source>
</reference>
<dbReference type="PANTHER" id="PTHR34002:SF9">
    <property type="entry name" value="XYLOGLUCAN-SPECIFIC ENDO-BETA-1,4-GLUCANASE A"/>
    <property type="match status" value="1"/>
</dbReference>
<dbReference type="PANTHER" id="PTHR34002">
    <property type="entry name" value="BLR1656 PROTEIN"/>
    <property type="match status" value="1"/>
</dbReference>
<organism evidence="2 3">
    <name type="scientific">Thelonectria olida</name>
    <dbReference type="NCBI Taxonomy" id="1576542"/>
    <lineage>
        <taxon>Eukaryota</taxon>
        <taxon>Fungi</taxon>
        <taxon>Dikarya</taxon>
        <taxon>Ascomycota</taxon>
        <taxon>Pezizomycotina</taxon>
        <taxon>Sordariomycetes</taxon>
        <taxon>Hypocreomycetidae</taxon>
        <taxon>Hypocreales</taxon>
        <taxon>Nectriaceae</taxon>
        <taxon>Thelonectria</taxon>
    </lineage>
</organism>
<dbReference type="InterPro" id="IPR002594">
    <property type="entry name" value="GH12"/>
</dbReference>
<proteinExistence type="inferred from homology"/>
<evidence type="ECO:0000313" key="3">
    <source>
        <dbReference type="Proteomes" id="UP000777438"/>
    </source>
</evidence>
<dbReference type="Proteomes" id="UP000777438">
    <property type="component" value="Unassembled WGS sequence"/>
</dbReference>
<evidence type="ECO:0000313" key="2">
    <source>
        <dbReference type="EMBL" id="KAH6885746.1"/>
    </source>
</evidence>
<dbReference type="Gene3D" id="2.60.120.180">
    <property type="match status" value="1"/>
</dbReference>
<dbReference type="GO" id="GO:0000272">
    <property type="term" value="P:polysaccharide catabolic process"/>
    <property type="evidence" value="ECO:0007669"/>
    <property type="project" value="InterPro"/>
</dbReference>
<dbReference type="InterPro" id="IPR013319">
    <property type="entry name" value="GH11/12"/>
</dbReference>
<dbReference type="AlphaFoldDB" id="A0A9P9AMY5"/>
<dbReference type="EMBL" id="JAGPYM010000017">
    <property type="protein sequence ID" value="KAH6885746.1"/>
    <property type="molecule type" value="Genomic_DNA"/>
</dbReference>
<evidence type="ECO:0000256" key="1">
    <source>
        <dbReference type="ARBA" id="ARBA00005519"/>
    </source>
</evidence>